<feature type="transmembrane region" description="Helical" evidence="6">
    <location>
        <begin position="480"/>
        <end position="501"/>
    </location>
</feature>
<evidence type="ECO:0000256" key="6">
    <source>
        <dbReference type="SAM" id="Phobius"/>
    </source>
</evidence>
<evidence type="ECO:0000259" key="7">
    <source>
        <dbReference type="Pfam" id="PF05425"/>
    </source>
</evidence>
<evidence type="ECO:0000256" key="5">
    <source>
        <dbReference type="ARBA" id="ARBA00023136"/>
    </source>
</evidence>
<dbReference type="InterPro" id="IPR032694">
    <property type="entry name" value="CopC/D"/>
</dbReference>
<feature type="transmembrane region" description="Helical" evidence="6">
    <location>
        <begin position="259"/>
        <end position="278"/>
    </location>
</feature>
<keyword evidence="2" id="KW-1003">Cell membrane</keyword>
<accession>A0ABT1ZH69</accession>
<gene>
    <name evidence="8" type="ORF">NUH29_10790</name>
</gene>
<feature type="transmembrane region" description="Helical" evidence="6">
    <location>
        <begin position="298"/>
        <end position="321"/>
    </location>
</feature>
<feature type="transmembrane region" description="Helical" evidence="6">
    <location>
        <begin position="398"/>
        <end position="419"/>
    </location>
</feature>
<dbReference type="Proteomes" id="UP001205337">
    <property type="component" value="Unassembled WGS sequence"/>
</dbReference>
<feature type="transmembrane region" description="Helical" evidence="6">
    <location>
        <begin position="366"/>
        <end position="386"/>
    </location>
</feature>
<feature type="transmembrane region" description="Helical" evidence="6">
    <location>
        <begin position="50"/>
        <end position="73"/>
    </location>
</feature>
<keyword evidence="5 6" id="KW-0472">Membrane</keyword>
<evidence type="ECO:0000256" key="3">
    <source>
        <dbReference type="ARBA" id="ARBA00022692"/>
    </source>
</evidence>
<organism evidence="8 9">
    <name type="scientific">Protaetiibacter mangrovi</name>
    <dbReference type="NCBI Taxonomy" id="2970926"/>
    <lineage>
        <taxon>Bacteria</taxon>
        <taxon>Bacillati</taxon>
        <taxon>Actinomycetota</taxon>
        <taxon>Actinomycetes</taxon>
        <taxon>Micrococcales</taxon>
        <taxon>Microbacteriaceae</taxon>
        <taxon>Protaetiibacter</taxon>
    </lineage>
</organism>
<feature type="transmembrane region" description="Helical" evidence="6">
    <location>
        <begin position="224"/>
        <end position="247"/>
    </location>
</feature>
<comment type="caution">
    <text evidence="8">The sequence shown here is derived from an EMBL/GenBank/DDBJ whole genome shotgun (WGS) entry which is preliminary data.</text>
</comment>
<name>A0ABT1ZH69_9MICO</name>
<keyword evidence="3 6" id="KW-0812">Transmembrane</keyword>
<keyword evidence="9" id="KW-1185">Reference proteome</keyword>
<feature type="transmembrane region" description="Helical" evidence="6">
    <location>
        <begin position="85"/>
        <end position="105"/>
    </location>
</feature>
<dbReference type="InterPro" id="IPR008457">
    <property type="entry name" value="Cu-R_CopD_dom"/>
</dbReference>
<comment type="subcellular location">
    <subcellularLocation>
        <location evidence="1">Cell membrane</location>
        <topology evidence="1">Multi-pass membrane protein</topology>
    </subcellularLocation>
</comment>
<evidence type="ECO:0000256" key="1">
    <source>
        <dbReference type="ARBA" id="ARBA00004651"/>
    </source>
</evidence>
<feature type="transmembrane region" description="Helical" evidence="6">
    <location>
        <begin position="431"/>
        <end position="452"/>
    </location>
</feature>
<evidence type="ECO:0000313" key="9">
    <source>
        <dbReference type="Proteomes" id="UP001205337"/>
    </source>
</evidence>
<feature type="transmembrane region" description="Helical" evidence="6">
    <location>
        <begin position="545"/>
        <end position="566"/>
    </location>
</feature>
<evidence type="ECO:0000313" key="8">
    <source>
        <dbReference type="EMBL" id="MCS0500033.1"/>
    </source>
</evidence>
<evidence type="ECO:0000256" key="2">
    <source>
        <dbReference type="ARBA" id="ARBA00022475"/>
    </source>
</evidence>
<proteinExistence type="predicted"/>
<keyword evidence="4 6" id="KW-1133">Transmembrane helix</keyword>
<dbReference type="PANTHER" id="PTHR34820:SF4">
    <property type="entry name" value="INNER MEMBRANE PROTEIN YEBZ"/>
    <property type="match status" value="1"/>
</dbReference>
<feature type="transmembrane region" description="Helical" evidence="6">
    <location>
        <begin position="513"/>
        <end position="533"/>
    </location>
</feature>
<feature type="transmembrane region" description="Helical" evidence="6">
    <location>
        <begin position="135"/>
        <end position="153"/>
    </location>
</feature>
<feature type="transmembrane region" description="Helical" evidence="6">
    <location>
        <begin position="598"/>
        <end position="619"/>
    </location>
</feature>
<dbReference type="EMBL" id="JANTHX010000007">
    <property type="protein sequence ID" value="MCS0500033.1"/>
    <property type="molecule type" value="Genomic_DNA"/>
</dbReference>
<protein>
    <submittedName>
        <fullName evidence="8">Bifunctional copper resistance protein CopD/cytochrome c oxidase assembly protein</fullName>
    </submittedName>
</protein>
<feature type="domain" description="Copper resistance protein D" evidence="7">
    <location>
        <begin position="224"/>
        <end position="320"/>
    </location>
</feature>
<dbReference type="RefSeq" id="WP_258799124.1">
    <property type="nucleotide sequence ID" value="NZ_JANTHX010000007.1"/>
</dbReference>
<reference evidence="8 9" key="1">
    <citation type="submission" date="2022-08" db="EMBL/GenBank/DDBJ databases">
        <authorList>
            <person name="Li F."/>
        </authorList>
    </citation>
    <scope>NUCLEOTIDE SEQUENCE [LARGE SCALE GENOMIC DNA]</scope>
    <source>
        <strain evidence="8 9">10F1B-8-1</strain>
    </source>
</reference>
<dbReference type="PANTHER" id="PTHR34820">
    <property type="entry name" value="INNER MEMBRANE PROTEIN YEBZ"/>
    <property type="match status" value="1"/>
</dbReference>
<feature type="transmembrane region" description="Helical" evidence="6">
    <location>
        <begin position="158"/>
        <end position="179"/>
    </location>
</feature>
<sequence length="655" mass="70262">MRRLAWVTGPALLLLAAFAALLVALAVGGGADPLPLVDPGAVVRYGIPVATVFVDLGAAATLGALLLACFALTPGEKAYDRAVDVAAAGAGVWAVSSAAMCFLLFQSLHISAPTLDDAYGQQLGTFLTDVPVGRAWLAVTLIAAAVTAVCFAVRHVVALALVGIASALSLLLIALQGHAGSTADHDIAVSALWLHLLFAGVWVGGLLTVVMVRRHLDRTRLAVVLSRYSTVALICFIVVAVSGYASAAIRVGEFANLTTPYGVIVVGKVLSLLALGALGAVQRRWAIGRIARDGSRRWFALVVTAEIVFMGVASGLAAGLARTAPPIDEVPATDQANPSPAEYLTGIPLPPELTPLRYLTEWRLELVWALVVAFGAFFYLAGVWRLHRRGDRWPIHRTVLWMLGLAGLAWVTNGAPAVYEQFLFSAHMLGHMILTMAIPILLVLAAPVTLLARAARKRDDGSRGGREWVLWAVQSPAGSLLTNPFVAAVLFAASLWVFYYTPIFRWAVTDHVGHLWMVLHFLLTGYLFVLVLVGVDPVRKRPPHALRLLLLLATMAFHAFFGLAIMSDQGLMLADWFGAMGRTWGLPPLEDQRWGGGIAWSVGEIPTVALAIVVAIQWARSDDREAKRRDRAADRDGEAELAAYNEMLAKRALRP</sequence>
<dbReference type="Pfam" id="PF09678">
    <property type="entry name" value="Caa3_CtaG"/>
    <property type="match status" value="1"/>
</dbReference>
<feature type="transmembrane region" description="Helical" evidence="6">
    <location>
        <begin position="191"/>
        <end position="212"/>
    </location>
</feature>
<evidence type="ECO:0000256" key="4">
    <source>
        <dbReference type="ARBA" id="ARBA00022989"/>
    </source>
</evidence>
<dbReference type="InterPro" id="IPR019108">
    <property type="entry name" value="Caa3_assmbl_CtaG-rel"/>
</dbReference>
<dbReference type="Pfam" id="PF05425">
    <property type="entry name" value="CopD"/>
    <property type="match status" value="1"/>
</dbReference>